<comment type="caution">
    <text evidence="8">The sequence shown here is derived from an EMBL/GenBank/DDBJ whole genome shotgun (WGS) entry which is preliminary data.</text>
</comment>
<evidence type="ECO:0000256" key="2">
    <source>
        <dbReference type="ARBA" id="ARBA00005510"/>
    </source>
</evidence>
<dbReference type="Gene3D" id="4.10.280.10">
    <property type="entry name" value="Helix-loop-helix DNA-binding domain"/>
    <property type="match status" value="1"/>
</dbReference>
<dbReference type="Proteomes" id="UP000092600">
    <property type="component" value="Unassembled WGS sequence"/>
</dbReference>
<dbReference type="SUPFAM" id="SSF47459">
    <property type="entry name" value="HLH, helix-loop-helix DNA-binding domain"/>
    <property type="match status" value="1"/>
</dbReference>
<dbReference type="Pfam" id="PF00010">
    <property type="entry name" value="HLH"/>
    <property type="match status" value="1"/>
</dbReference>
<dbReference type="STRING" id="4615.A0A199VA48"/>
<sequence>MDMNEKEKLGLEKNEDHMSYHASDISTAWQQFNSSSGSIGQEIQMGSASCPSNPMVDSFNPSLWNHHPSSQNLVGLSENNAHVGNPPMGLNPSSFFPKGGTFLPSLPKIPPPPILPHFSADTGFIERAARFSCFGSGNLSGMVNPFGASEILSPYANPSKFSGQKSEMSVDEASENAPLPVNDHLSSIRSPRERRDDANSLRESAEPEFSGGGEEEAPNLATAARDNSSSKGPNAKKRKRSNQGGAETEQVEGAPQVPIETTKENMDNKQKNEQNSSTVGTSKASGKQAKDNSDLPKEDYIHVRARRGQATNSHSLAERLRREKISERMKFLQDLVPGCSKVTGKAVMLDEIINYVQSLQRQVEFLSMKLAAVNPRLDFNIEGLLSKEVRIAEGFYACNLEILKLHLIFFLISSYLFSRGGPSSAIGFSPDMIHPHLHPSQHGMVQAGMPSIANPSDVLRRVMNAQPTSINGYKEPTSQMPNTWDEELQNVMQMSYPPLNAQELNSKPRDGFPL</sequence>
<gene>
    <name evidence="8" type="ORF">ACMD2_08782</name>
</gene>
<keyword evidence="5" id="KW-0539">Nucleus</keyword>
<evidence type="ECO:0000259" key="7">
    <source>
        <dbReference type="PROSITE" id="PS50888"/>
    </source>
</evidence>
<evidence type="ECO:0000256" key="6">
    <source>
        <dbReference type="SAM" id="MobiDB-lite"/>
    </source>
</evidence>
<dbReference type="PANTHER" id="PTHR12565">
    <property type="entry name" value="STEROL REGULATORY ELEMENT-BINDING PROTEIN"/>
    <property type="match status" value="1"/>
</dbReference>
<dbReference type="EMBL" id="LSRQ01002599">
    <property type="protein sequence ID" value="OAY73751.1"/>
    <property type="molecule type" value="Genomic_DNA"/>
</dbReference>
<feature type="compositionally biased region" description="Basic and acidic residues" evidence="6">
    <location>
        <begin position="190"/>
        <end position="205"/>
    </location>
</feature>
<protein>
    <submittedName>
        <fullName evidence="8">Transcription factor bHLH49</fullName>
    </submittedName>
</protein>
<dbReference type="PROSITE" id="PS50888">
    <property type="entry name" value="BHLH"/>
    <property type="match status" value="1"/>
</dbReference>
<dbReference type="GO" id="GO:0005634">
    <property type="term" value="C:nucleus"/>
    <property type="evidence" value="ECO:0007669"/>
    <property type="project" value="UniProtKB-SubCell"/>
</dbReference>
<evidence type="ECO:0000313" key="9">
    <source>
        <dbReference type="Proteomes" id="UP000092600"/>
    </source>
</evidence>
<evidence type="ECO:0000256" key="3">
    <source>
        <dbReference type="ARBA" id="ARBA00023015"/>
    </source>
</evidence>
<comment type="subcellular location">
    <subcellularLocation>
        <location evidence="1">Nucleus</location>
    </subcellularLocation>
</comment>
<dbReference type="PANTHER" id="PTHR12565:SF432">
    <property type="entry name" value="OS06G0275600 PROTEIN"/>
    <property type="match status" value="1"/>
</dbReference>
<dbReference type="InterPro" id="IPR011598">
    <property type="entry name" value="bHLH_dom"/>
</dbReference>
<organism evidence="8 9">
    <name type="scientific">Ananas comosus</name>
    <name type="common">Pineapple</name>
    <name type="synonym">Ananas ananas</name>
    <dbReference type="NCBI Taxonomy" id="4615"/>
    <lineage>
        <taxon>Eukaryota</taxon>
        <taxon>Viridiplantae</taxon>
        <taxon>Streptophyta</taxon>
        <taxon>Embryophyta</taxon>
        <taxon>Tracheophyta</taxon>
        <taxon>Spermatophyta</taxon>
        <taxon>Magnoliopsida</taxon>
        <taxon>Liliopsida</taxon>
        <taxon>Poales</taxon>
        <taxon>Bromeliaceae</taxon>
        <taxon>Bromelioideae</taxon>
        <taxon>Ananas</taxon>
    </lineage>
</organism>
<evidence type="ECO:0000256" key="4">
    <source>
        <dbReference type="ARBA" id="ARBA00023163"/>
    </source>
</evidence>
<evidence type="ECO:0000256" key="1">
    <source>
        <dbReference type="ARBA" id="ARBA00004123"/>
    </source>
</evidence>
<dbReference type="CDD" id="cd18919">
    <property type="entry name" value="bHLH_AtBPE_like"/>
    <property type="match status" value="1"/>
</dbReference>
<proteinExistence type="inferred from homology"/>
<feature type="compositionally biased region" description="Polar residues" evidence="6">
    <location>
        <begin position="273"/>
        <end position="285"/>
    </location>
</feature>
<name>A0A199VA48_ANACO</name>
<feature type="compositionally biased region" description="Basic and acidic residues" evidence="6">
    <location>
        <begin position="288"/>
        <end position="297"/>
    </location>
</feature>
<dbReference type="SMART" id="SM00353">
    <property type="entry name" value="HLH"/>
    <property type="match status" value="1"/>
</dbReference>
<dbReference type="FunFam" id="4.10.280.10:FF:000002">
    <property type="entry name" value="Basic helix-loop-helix transcription factor"/>
    <property type="match status" value="1"/>
</dbReference>
<keyword evidence="3" id="KW-0805">Transcription regulation</keyword>
<comment type="similarity">
    <text evidence="2">Belongs to the bHLH protein family.</text>
</comment>
<evidence type="ECO:0000256" key="5">
    <source>
        <dbReference type="ARBA" id="ARBA00023242"/>
    </source>
</evidence>
<dbReference type="GO" id="GO:0046983">
    <property type="term" value="F:protein dimerization activity"/>
    <property type="evidence" value="ECO:0007669"/>
    <property type="project" value="InterPro"/>
</dbReference>
<keyword evidence="4" id="KW-0804">Transcription</keyword>
<dbReference type="InterPro" id="IPR024097">
    <property type="entry name" value="bHLH_ZIP_TF"/>
</dbReference>
<dbReference type="GO" id="GO:0003700">
    <property type="term" value="F:DNA-binding transcription factor activity"/>
    <property type="evidence" value="ECO:0007669"/>
    <property type="project" value="TreeGrafter"/>
</dbReference>
<dbReference type="InterPro" id="IPR036638">
    <property type="entry name" value="HLH_DNA-bd_sf"/>
</dbReference>
<accession>A0A199VA48</accession>
<feature type="region of interest" description="Disordered" evidence="6">
    <location>
        <begin position="160"/>
        <end position="297"/>
    </location>
</feature>
<dbReference type="AlphaFoldDB" id="A0A199VA48"/>
<feature type="compositionally biased region" description="Basic and acidic residues" evidence="6">
    <location>
        <begin position="261"/>
        <end position="272"/>
    </location>
</feature>
<feature type="domain" description="BHLH" evidence="7">
    <location>
        <begin position="309"/>
        <end position="359"/>
    </location>
</feature>
<reference evidence="8 9" key="1">
    <citation type="journal article" date="2016" name="DNA Res.">
        <title>The draft genome of MD-2 pineapple using hybrid error correction of long reads.</title>
        <authorList>
            <person name="Redwan R.M."/>
            <person name="Saidin A."/>
            <person name="Kumar S.V."/>
        </authorList>
    </citation>
    <scope>NUCLEOTIDE SEQUENCE [LARGE SCALE GENOMIC DNA]</scope>
    <source>
        <strain evidence="9">cv. MD2</strain>
        <tissue evidence="8">Leaf</tissue>
    </source>
</reference>
<evidence type="ECO:0000313" key="8">
    <source>
        <dbReference type="EMBL" id="OAY73751.1"/>
    </source>
</evidence>